<dbReference type="AlphaFoldDB" id="K2K3H0"/>
<name>K2K3H0_9GAMM</name>
<feature type="chain" id="PRO_5003859679" description="C-type lysozyme inhibitor domain-containing protein" evidence="1">
    <location>
        <begin position="20"/>
        <end position="130"/>
    </location>
</feature>
<accession>K2K3H0</accession>
<dbReference type="RefSeq" id="WP_008482504.1">
    <property type="nucleotide sequence ID" value="NZ_AMRI01000002.1"/>
</dbReference>
<keyword evidence="3" id="KW-1185">Reference proteome</keyword>
<sequence>MRITAILGLGLLASTQAVAMGNGCPQGQTNYFNCSSPRVMTLCGLPDGSGLHLLLEGIKLGKGASYSAQQLRPGTVAVGFDDDGVHYQLYDDESEQGLVIETAKGKVDALVCKGGHNSLQALAGRLPVAE</sequence>
<reference evidence="2 3" key="1">
    <citation type="journal article" date="2012" name="J. Bacteriol.">
        <title>Genome Sequence of Gallaecimonas xiamenensis Type Strain 3-C-1.</title>
        <authorList>
            <person name="Lai Q."/>
            <person name="Wang L."/>
            <person name="Wang W."/>
            <person name="Shao Z."/>
        </authorList>
    </citation>
    <scope>NUCLEOTIDE SEQUENCE [LARGE SCALE GENOMIC DNA]</scope>
    <source>
        <strain evidence="2 3">3-C-1</strain>
    </source>
</reference>
<protein>
    <recommendedName>
        <fullName evidence="4">C-type lysozyme inhibitor domain-containing protein</fullName>
    </recommendedName>
</protein>
<proteinExistence type="predicted"/>
<dbReference type="OrthoDB" id="7064695at2"/>
<comment type="caution">
    <text evidence="2">The sequence shown here is derived from an EMBL/GenBank/DDBJ whole genome shotgun (WGS) entry which is preliminary data.</text>
</comment>
<evidence type="ECO:0000256" key="1">
    <source>
        <dbReference type="SAM" id="SignalP"/>
    </source>
</evidence>
<evidence type="ECO:0000313" key="2">
    <source>
        <dbReference type="EMBL" id="EKE77504.1"/>
    </source>
</evidence>
<evidence type="ECO:0000313" key="3">
    <source>
        <dbReference type="Proteomes" id="UP000006755"/>
    </source>
</evidence>
<organism evidence="2 3">
    <name type="scientific">Gallaecimonas xiamenensis 3-C-1</name>
    <dbReference type="NCBI Taxonomy" id="745411"/>
    <lineage>
        <taxon>Bacteria</taxon>
        <taxon>Pseudomonadati</taxon>
        <taxon>Pseudomonadota</taxon>
        <taxon>Gammaproteobacteria</taxon>
        <taxon>Enterobacterales</taxon>
        <taxon>Gallaecimonadaceae</taxon>
        <taxon>Gallaecimonas</taxon>
    </lineage>
</organism>
<feature type="signal peptide" evidence="1">
    <location>
        <begin position="1"/>
        <end position="19"/>
    </location>
</feature>
<gene>
    <name evidence="2" type="ORF">B3C1_01795</name>
</gene>
<keyword evidence="1" id="KW-0732">Signal</keyword>
<dbReference type="EMBL" id="AMRI01000002">
    <property type="protein sequence ID" value="EKE77504.1"/>
    <property type="molecule type" value="Genomic_DNA"/>
</dbReference>
<dbReference type="Proteomes" id="UP000006755">
    <property type="component" value="Unassembled WGS sequence"/>
</dbReference>
<evidence type="ECO:0008006" key="4">
    <source>
        <dbReference type="Google" id="ProtNLM"/>
    </source>
</evidence>